<evidence type="ECO:0000256" key="2">
    <source>
        <dbReference type="ARBA" id="ARBA00022771"/>
    </source>
</evidence>
<proteinExistence type="predicted"/>
<dbReference type="PANTHER" id="PTHR48092">
    <property type="entry name" value="KNIRPS-RELATED PROTEIN-RELATED"/>
    <property type="match status" value="1"/>
</dbReference>
<feature type="compositionally biased region" description="Polar residues" evidence="9">
    <location>
        <begin position="569"/>
        <end position="595"/>
    </location>
</feature>
<feature type="region of interest" description="Disordered" evidence="9">
    <location>
        <begin position="510"/>
        <end position="602"/>
    </location>
</feature>
<evidence type="ECO:0000256" key="5">
    <source>
        <dbReference type="ARBA" id="ARBA00023125"/>
    </source>
</evidence>
<dbReference type="EMBL" id="JBICBT010000375">
    <property type="protein sequence ID" value="KAL3115593.1"/>
    <property type="molecule type" value="Genomic_DNA"/>
</dbReference>
<dbReference type="GO" id="GO:0003677">
    <property type="term" value="F:DNA binding"/>
    <property type="evidence" value="ECO:0007669"/>
    <property type="project" value="UniProtKB-KW"/>
</dbReference>
<evidence type="ECO:0000256" key="8">
    <source>
        <dbReference type="ARBA" id="ARBA00023242"/>
    </source>
</evidence>
<evidence type="ECO:0000256" key="3">
    <source>
        <dbReference type="ARBA" id="ARBA00022833"/>
    </source>
</evidence>
<dbReference type="Pfam" id="PF00105">
    <property type="entry name" value="zf-C4"/>
    <property type="match status" value="1"/>
</dbReference>
<feature type="region of interest" description="Disordered" evidence="9">
    <location>
        <begin position="317"/>
        <end position="345"/>
    </location>
</feature>
<keyword evidence="3" id="KW-0862">Zinc</keyword>
<keyword evidence="1" id="KW-0479">Metal-binding</keyword>
<dbReference type="InterPro" id="IPR050200">
    <property type="entry name" value="Nuclear_hormone_rcpt_NR3"/>
</dbReference>
<dbReference type="PROSITE" id="PS51030">
    <property type="entry name" value="NUCLEAR_REC_DBD_2"/>
    <property type="match status" value="1"/>
</dbReference>
<keyword evidence="5" id="KW-0238">DNA-binding</keyword>
<dbReference type="SMART" id="SM00399">
    <property type="entry name" value="ZnF_C4"/>
    <property type="match status" value="1"/>
</dbReference>
<keyword evidence="6" id="KW-0804">Transcription</keyword>
<evidence type="ECO:0000313" key="12">
    <source>
        <dbReference type="Proteomes" id="UP001620626"/>
    </source>
</evidence>
<sequence>MHSATSQLQQHFAKPAFWQGQLPSAPVPSSAPFSSSAPLFTPVPSSASTPFSASVPPSASTPSSALSSALHAPGTVLPFAHSLIGTSPFYKALPTSSSSPPMPLPAFYQQNVSASQLNVPSVVGQPNSSVSASLASLVHPPPVFAAPSTANSLHTPNSAAVRFPFSTCVGPMMSHFEMIGTDNQMFPQNVRLNPGLALCSSAPFGGHIGTSLPSAVTVSPATVASVGGGELQQFAIPRISQAQPVQELQFALGQSAIFGRESARDGAGQQTQHLFDLSNSIICTNGSSMANASVISMAAAISKGSLLSQCQSQQTTKQNCASRQRTHALGDSPVPSPLKQPAEAADTVKIPKETITVPLERSCASASSVGSAGEHRSHQSHQINCQVSGFRSLPFLGPFKYYKLLVLPFGQFPSFLVCYLAASNGLHFGARTCAACAAFFRRSISDQKRYICKRSQRCVIRAMETQGYRKMCRNCRMKRCLEIGMLPENVQNKRNKRDFYFADALSNAISQQQRQQQNERTTQANGAGTEGEAAESPRGERRQRTECRGPTPAATARTDFGINVFGEAQRQNSNELQQKTASGDQTKAENGTAQWDITLREM</sequence>
<feature type="compositionally biased region" description="Basic and acidic residues" evidence="9">
    <location>
        <begin position="535"/>
        <end position="547"/>
    </location>
</feature>
<evidence type="ECO:0000313" key="11">
    <source>
        <dbReference type="EMBL" id="KAL3115593.1"/>
    </source>
</evidence>
<dbReference type="Proteomes" id="UP001620626">
    <property type="component" value="Unassembled WGS sequence"/>
</dbReference>
<evidence type="ECO:0000256" key="1">
    <source>
        <dbReference type="ARBA" id="ARBA00022723"/>
    </source>
</evidence>
<dbReference type="AlphaFoldDB" id="A0ABD2LK38"/>
<accession>A0ABD2LK38</accession>
<feature type="domain" description="Nuclear receptor" evidence="10">
    <location>
        <begin position="412"/>
        <end position="492"/>
    </location>
</feature>
<keyword evidence="7" id="KW-0675">Receptor</keyword>
<feature type="compositionally biased region" description="Low complexity" evidence="9">
    <location>
        <begin position="511"/>
        <end position="531"/>
    </location>
</feature>
<dbReference type="InterPro" id="IPR001628">
    <property type="entry name" value="Znf_hrmn_rcpt"/>
</dbReference>
<dbReference type="Gene3D" id="3.30.50.10">
    <property type="entry name" value="Erythroid Transcription Factor GATA-1, subunit A"/>
    <property type="match status" value="1"/>
</dbReference>
<reference evidence="11 12" key="1">
    <citation type="submission" date="2024-10" db="EMBL/GenBank/DDBJ databases">
        <authorList>
            <person name="Kim D."/>
        </authorList>
    </citation>
    <scope>NUCLEOTIDE SEQUENCE [LARGE SCALE GENOMIC DNA]</scope>
    <source>
        <strain evidence="11">BH-2024</strain>
    </source>
</reference>
<comment type="caution">
    <text evidence="11">The sequence shown here is derived from an EMBL/GenBank/DDBJ whole genome shotgun (WGS) entry which is preliminary data.</text>
</comment>
<protein>
    <recommendedName>
        <fullName evidence="10">Nuclear receptor domain-containing protein</fullName>
    </recommendedName>
</protein>
<keyword evidence="4" id="KW-0805">Transcription regulation</keyword>
<organism evidence="11 12">
    <name type="scientific">Heterodera trifolii</name>
    <dbReference type="NCBI Taxonomy" id="157864"/>
    <lineage>
        <taxon>Eukaryota</taxon>
        <taxon>Metazoa</taxon>
        <taxon>Ecdysozoa</taxon>
        <taxon>Nematoda</taxon>
        <taxon>Chromadorea</taxon>
        <taxon>Rhabditida</taxon>
        <taxon>Tylenchina</taxon>
        <taxon>Tylenchomorpha</taxon>
        <taxon>Tylenchoidea</taxon>
        <taxon>Heteroderidae</taxon>
        <taxon>Heteroderinae</taxon>
        <taxon>Heterodera</taxon>
    </lineage>
</organism>
<evidence type="ECO:0000256" key="9">
    <source>
        <dbReference type="SAM" id="MobiDB-lite"/>
    </source>
</evidence>
<dbReference type="GO" id="GO:0008270">
    <property type="term" value="F:zinc ion binding"/>
    <property type="evidence" value="ECO:0007669"/>
    <property type="project" value="UniProtKB-KW"/>
</dbReference>
<evidence type="ECO:0000259" key="10">
    <source>
        <dbReference type="PROSITE" id="PS51030"/>
    </source>
</evidence>
<evidence type="ECO:0000256" key="6">
    <source>
        <dbReference type="ARBA" id="ARBA00023163"/>
    </source>
</evidence>
<keyword evidence="2" id="KW-0863">Zinc-finger</keyword>
<keyword evidence="12" id="KW-1185">Reference proteome</keyword>
<dbReference type="InterPro" id="IPR013088">
    <property type="entry name" value="Znf_NHR/GATA"/>
</dbReference>
<name>A0ABD2LK38_9BILA</name>
<evidence type="ECO:0000256" key="4">
    <source>
        <dbReference type="ARBA" id="ARBA00023015"/>
    </source>
</evidence>
<evidence type="ECO:0000256" key="7">
    <source>
        <dbReference type="ARBA" id="ARBA00023170"/>
    </source>
</evidence>
<keyword evidence="8" id="KW-0539">Nucleus</keyword>
<gene>
    <name evidence="11" type="ORF">niasHT_014270</name>
</gene>
<dbReference type="SUPFAM" id="SSF57716">
    <property type="entry name" value="Glucocorticoid receptor-like (DNA-binding domain)"/>
    <property type="match status" value="1"/>
</dbReference>